<evidence type="ECO:0000256" key="12">
    <source>
        <dbReference type="ARBA" id="ARBA00049139"/>
    </source>
</evidence>
<keyword evidence="5 13" id="KW-0067">ATP-binding</keyword>
<comment type="similarity">
    <text evidence="1 13">Belongs to the ATP-dependent AMP-binding enzyme family.</text>
</comment>
<reference evidence="15" key="2">
    <citation type="submission" date="2021-01" db="UniProtKB">
        <authorList>
            <consortium name="EnsemblMetazoa"/>
        </authorList>
    </citation>
    <scope>IDENTIFICATION</scope>
</reference>
<feature type="domain" description="AMP-dependent synthetase/ligase" evidence="14">
    <location>
        <begin position="84"/>
        <end position="486"/>
    </location>
</feature>
<dbReference type="InterPro" id="IPR042099">
    <property type="entry name" value="ANL_N_sf"/>
</dbReference>
<keyword evidence="4 13" id="KW-0276">Fatty acid metabolism</keyword>
<comment type="catalytic activity">
    <reaction evidence="8">
        <text>12-hydroxy-(5Z,8Z,10E,14Z)-eicosatetraenoate + ATP + CoA = 12-hydroxy-(5Z,8Z,10E,14Z)-eicosatetraenoyl-CoA + AMP + diphosphate</text>
        <dbReference type="Rhea" id="RHEA:52112"/>
        <dbReference type="ChEBI" id="CHEBI:30616"/>
        <dbReference type="ChEBI" id="CHEBI:33019"/>
        <dbReference type="ChEBI" id="CHEBI:57287"/>
        <dbReference type="ChEBI" id="CHEBI:90718"/>
        <dbReference type="ChEBI" id="CHEBI:136408"/>
        <dbReference type="ChEBI" id="CHEBI:456215"/>
    </reaction>
    <physiologicalReaction direction="left-to-right" evidence="8">
        <dbReference type="Rhea" id="RHEA:52113"/>
    </physiologicalReaction>
</comment>
<comment type="function">
    <text evidence="13">Catalyzes the conversion of long-chain fatty acids to their active form acyl-CoAs for both synthesis of cellular lipids, and degradation via beta-oxidation.</text>
</comment>
<comment type="catalytic activity">
    <reaction evidence="9">
        <text>15-hydroxy-(5Z,8Z,11Z,13E)-eicosatetraenoate + ATP + CoA = 15-hydroxy-(5Z,8Z,11Z,13E)-eicosatetraenoyl-CoA + AMP + diphosphate</text>
        <dbReference type="Rhea" id="RHEA:52116"/>
        <dbReference type="ChEBI" id="CHEBI:30616"/>
        <dbReference type="ChEBI" id="CHEBI:33019"/>
        <dbReference type="ChEBI" id="CHEBI:57287"/>
        <dbReference type="ChEBI" id="CHEBI:78832"/>
        <dbReference type="ChEBI" id="CHEBI:136409"/>
        <dbReference type="ChEBI" id="CHEBI:456215"/>
    </reaction>
    <physiologicalReaction direction="left-to-right" evidence="9">
        <dbReference type="Rhea" id="RHEA:52117"/>
    </physiologicalReaction>
</comment>
<dbReference type="SUPFAM" id="SSF56801">
    <property type="entry name" value="Acetyl-CoA synthetase-like"/>
    <property type="match status" value="1"/>
</dbReference>
<dbReference type="Proteomes" id="UP000007110">
    <property type="component" value="Unassembled WGS sequence"/>
</dbReference>
<dbReference type="RefSeq" id="XP_030835655.1">
    <property type="nucleotide sequence ID" value="XM_030979795.1"/>
</dbReference>
<evidence type="ECO:0000256" key="11">
    <source>
        <dbReference type="ARBA" id="ARBA00024565"/>
    </source>
</evidence>
<dbReference type="AlphaFoldDB" id="A0A7M7SW63"/>
<reference evidence="16" key="1">
    <citation type="submission" date="2015-02" db="EMBL/GenBank/DDBJ databases">
        <title>Genome sequencing for Strongylocentrotus purpuratus.</title>
        <authorList>
            <person name="Murali S."/>
            <person name="Liu Y."/>
            <person name="Vee V."/>
            <person name="English A."/>
            <person name="Wang M."/>
            <person name="Skinner E."/>
            <person name="Han Y."/>
            <person name="Muzny D.M."/>
            <person name="Worley K.C."/>
            <person name="Gibbs R.A."/>
        </authorList>
    </citation>
    <scope>NUCLEOTIDE SEQUENCE</scope>
</reference>
<proteinExistence type="inferred from homology"/>
<dbReference type="PROSITE" id="PS00455">
    <property type="entry name" value="AMP_BINDING"/>
    <property type="match status" value="1"/>
</dbReference>
<organism evidence="15 16">
    <name type="scientific">Strongylocentrotus purpuratus</name>
    <name type="common">Purple sea urchin</name>
    <dbReference type="NCBI Taxonomy" id="7668"/>
    <lineage>
        <taxon>Eukaryota</taxon>
        <taxon>Metazoa</taxon>
        <taxon>Echinodermata</taxon>
        <taxon>Eleutherozoa</taxon>
        <taxon>Echinozoa</taxon>
        <taxon>Echinoidea</taxon>
        <taxon>Euechinoidea</taxon>
        <taxon>Echinacea</taxon>
        <taxon>Camarodonta</taxon>
        <taxon>Echinidea</taxon>
        <taxon>Strongylocentrotidae</taxon>
        <taxon>Strongylocentrotus</taxon>
    </lineage>
</organism>
<evidence type="ECO:0000256" key="8">
    <source>
        <dbReference type="ARBA" id="ARBA00024495"/>
    </source>
</evidence>
<dbReference type="Pfam" id="PF00501">
    <property type="entry name" value="AMP-binding"/>
    <property type="match status" value="1"/>
</dbReference>
<dbReference type="EnsemblMetazoa" id="XM_030979795">
    <property type="protein sequence ID" value="XP_030835655"/>
    <property type="gene ID" value="LOC575831"/>
</dbReference>
<dbReference type="GO" id="GO:0005783">
    <property type="term" value="C:endoplasmic reticulum"/>
    <property type="evidence" value="ECO:0000318"/>
    <property type="project" value="GO_Central"/>
</dbReference>
<dbReference type="KEGG" id="spu:575831"/>
<dbReference type="OMA" id="KCPIVEH"/>
<keyword evidence="3 13" id="KW-0547">Nucleotide-binding</keyword>
<dbReference type="GO" id="GO:0047676">
    <property type="term" value="F:arachidonate-CoA ligase activity"/>
    <property type="evidence" value="ECO:0007669"/>
    <property type="project" value="UniProtKB-EC"/>
</dbReference>
<evidence type="ECO:0000313" key="15">
    <source>
        <dbReference type="EnsemblMetazoa" id="XP_030835655"/>
    </source>
</evidence>
<evidence type="ECO:0000256" key="7">
    <source>
        <dbReference type="ARBA" id="ARBA00024484"/>
    </source>
</evidence>
<dbReference type="InterPro" id="IPR045311">
    <property type="entry name" value="LC-FACS_euk"/>
</dbReference>
<evidence type="ECO:0000256" key="5">
    <source>
        <dbReference type="ARBA" id="ARBA00022840"/>
    </source>
</evidence>
<evidence type="ECO:0000256" key="13">
    <source>
        <dbReference type="RuleBase" id="RU369030"/>
    </source>
</evidence>
<evidence type="ECO:0000256" key="6">
    <source>
        <dbReference type="ARBA" id="ARBA00024469"/>
    </source>
</evidence>
<evidence type="ECO:0000259" key="14">
    <source>
        <dbReference type="Pfam" id="PF00501"/>
    </source>
</evidence>
<evidence type="ECO:0000256" key="1">
    <source>
        <dbReference type="ARBA" id="ARBA00006432"/>
    </source>
</evidence>
<name>A0A7M7SW63_STRPU</name>
<dbReference type="OrthoDB" id="1700726at2759"/>
<comment type="catalytic activity">
    <reaction evidence="10">
        <text>(5Z,8Z,11Z,14Z)-eicosatetraenoate + ATP + CoA = (5Z,8Z,11Z,14Z)-eicosatetraenoyl-CoA + AMP + diphosphate</text>
        <dbReference type="Rhea" id="RHEA:19713"/>
        <dbReference type="ChEBI" id="CHEBI:30616"/>
        <dbReference type="ChEBI" id="CHEBI:32395"/>
        <dbReference type="ChEBI" id="CHEBI:33019"/>
        <dbReference type="ChEBI" id="CHEBI:57287"/>
        <dbReference type="ChEBI" id="CHEBI:57368"/>
        <dbReference type="ChEBI" id="CHEBI:456215"/>
        <dbReference type="EC" id="6.2.1.15"/>
    </reaction>
    <physiologicalReaction direction="left-to-right" evidence="10">
        <dbReference type="Rhea" id="RHEA:19714"/>
    </physiologicalReaction>
</comment>
<evidence type="ECO:0000256" key="10">
    <source>
        <dbReference type="ARBA" id="ARBA00024548"/>
    </source>
</evidence>
<dbReference type="GO" id="GO:0016020">
    <property type="term" value="C:membrane"/>
    <property type="evidence" value="ECO:0000318"/>
    <property type="project" value="GO_Central"/>
</dbReference>
<comment type="catalytic activity">
    <reaction evidence="12">
        <text>hexadecanoate + ATP + CoA = hexadecanoyl-CoA + AMP + diphosphate</text>
        <dbReference type="Rhea" id="RHEA:30751"/>
        <dbReference type="ChEBI" id="CHEBI:7896"/>
        <dbReference type="ChEBI" id="CHEBI:30616"/>
        <dbReference type="ChEBI" id="CHEBI:33019"/>
        <dbReference type="ChEBI" id="CHEBI:57287"/>
        <dbReference type="ChEBI" id="CHEBI:57379"/>
        <dbReference type="ChEBI" id="CHEBI:456215"/>
    </reaction>
    <physiologicalReaction direction="left-to-right" evidence="12">
        <dbReference type="Rhea" id="RHEA:30752"/>
    </physiologicalReaction>
</comment>
<dbReference type="InterPro" id="IPR000873">
    <property type="entry name" value="AMP-dep_synth/lig_dom"/>
</dbReference>
<evidence type="ECO:0000256" key="2">
    <source>
        <dbReference type="ARBA" id="ARBA00022598"/>
    </source>
</evidence>
<protein>
    <recommendedName>
        <fullName evidence="13">Long-chain-fatty-acid--CoA ligase</fullName>
        <ecNumber evidence="13">6.2.1.3</ecNumber>
    </recommendedName>
</protein>
<evidence type="ECO:0000256" key="4">
    <source>
        <dbReference type="ARBA" id="ARBA00022832"/>
    </source>
</evidence>
<dbReference type="PANTHER" id="PTHR43272">
    <property type="entry name" value="LONG-CHAIN-FATTY-ACID--COA LIGASE"/>
    <property type="match status" value="1"/>
</dbReference>
<comment type="catalytic activity">
    <reaction evidence="11">
        <text>(E)-hexadec-2-enoate + ATP + CoA = (2E)-hexadecenoyl-CoA + AMP + diphosphate</text>
        <dbReference type="Rhea" id="RHEA:36139"/>
        <dbReference type="ChEBI" id="CHEBI:30616"/>
        <dbReference type="ChEBI" id="CHEBI:33019"/>
        <dbReference type="ChEBI" id="CHEBI:57287"/>
        <dbReference type="ChEBI" id="CHEBI:61526"/>
        <dbReference type="ChEBI" id="CHEBI:72745"/>
        <dbReference type="ChEBI" id="CHEBI:456215"/>
    </reaction>
    <physiologicalReaction direction="left-to-right" evidence="11">
        <dbReference type="Rhea" id="RHEA:36140"/>
    </physiologicalReaction>
</comment>
<keyword evidence="16" id="KW-1185">Reference proteome</keyword>
<keyword evidence="2 13" id="KW-0436">Ligase</keyword>
<dbReference type="GO" id="GO:0004467">
    <property type="term" value="F:long-chain fatty acid-CoA ligase activity"/>
    <property type="evidence" value="ECO:0000318"/>
    <property type="project" value="GO_Central"/>
</dbReference>
<evidence type="ECO:0000256" key="3">
    <source>
        <dbReference type="ARBA" id="ARBA00022741"/>
    </source>
</evidence>
<dbReference type="Gene3D" id="3.40.50.12780">
    <property type="entry name" value="N-terminal domain of ligase-like"/>
    <property type="match status" value="1"/>
</dbReference>
<dbReference type="InParanoid" id="A0A7M7SW63"/>
<dbReference type="GO" id="GO:0005524">
    <property type="term" value="F:ATP binding"/>
    <property type="evidence" value="ECO:0007669"/>
    <property type="project" value="UniProtKB-KW"/>
</dbReference>
<comment type="catalytic activity">
    <reaction evidence="7">
        <text>a long-chain fatty acid + ATP + CoA = a long-chain fatty acyl-CoA + AMP + diphosphate</text>
        <dbReference type="Rhea" id="RHEA:15421"/>
        <dbReference type="ChEBI" id="CHEBI:30616"/>
        <dbReference type="ChEBI" id="CHEBI:33019"/>
        <dbReference type="ChEBI" id="CHEBI:57287"/>
        <dbReference type="ChEBI" id="CHEBI:57560"/>
        <dbReference type="ChEBI" id="CHEBI:83139"/>
        <dbReference type="ChEBI" id="CHEBI:456215"/>
        <dbReference type="EC" id="6.2.1.3"/>
    </reaction>
    <physiologicalReaction direction="left-to-right" evidence="7">
        <dbReference type="Rhea" id="RHEA:15422"/>
    </physiologicalReaction>
</comment>
<dbReference type="EC" id="6.2.1.3" evidence="13"/>
<evidence type="ECO:0000313" key="16">
    <source>
        <dbReference type="Proteomes" id="UP000007110"/>
    </source>
</evidence>
<comment type="catalytic activity">
    <reaction evidence="6">
        <text>5-hydroxy-(6E,8Z,11Z,14Z)-eicosatetraenoate + ATP + CoA = 5-hydroxy-(6E,8Z,11Z,14Z)-eicosatetraenoyl-CoA + AMP + diphosphate</text>
        <dbReference type="Rhea" id="RHEA:52108"/>
        <dbReference type="ChEBI" id="CHEBI:30616"/>
        <dbReference type="ChEBI" id="CHEBI:33019"/>
        <dbReference type="ChEBI" id="CHEBI:57287"/>
        <dbReference type="ChEBI" id="CHEBI:65341"/>
        <dbReference type="ChEBI" id="CHEBI:136407"/>
        <dbReference type="ChEBI" id="CHEBI:456215"/>
    </reaction>
    <physiologicalReaction direction="left-to-right" evidence="6">
        <dbReference type="Rhea" id="RHEA:52109"/>
    </physiologicalReaction>
</comment>
<dbReference type="PANTHER" id="PTHR43272:SF107">
    <property type="entry name" value="LONG-CHAIN-FATTY-ACID--COA LIGASE 5"/>
    <property type="match status" value="1"/>
</dbReference>
<dbReference type="InterPro" id="IPR020845">
    <property type="entry name" value="AMP-binding_CS"/>
</dbReference>
<dbReference type="CDD" id="cd05927">
    <property type="entry name" value="LC-FACS_euk"/>
    <property type="match status" value="1"/>
</dbReference>
<sequence>MTALAFKEHREHLKRLGVPRIDPMKQSVEKQGTTEYVRVNPITAKLGQELDFFNGVETLNDVFKRGMRLSNNGDCYGWRPEPKGRYRWVTYDHIYQRAGNLGSGLISDGVEPGQQTMIGLYSQNRIGWSITEQACNRFSFVLIPLYDTLGPDACKYIINQAEISTVVCDTEARASLLLKKADQMPGLKRIVLMSPITDELRKTTEELDVKLLQYREVEENGLNNKQPDLLPKRSDLCTVCYTSGTTGNPKGAMLTHNNMVSNLSAFMALINDKAPISNETHFSYLPLAHIYERFAQALVLAHGGRIGFSSGDIKLLTDDIAALKPTIMPVVPRVMNRIYDKFLQGVKEKGKLKFAVFNLARKKKLALLMKGNTRTDTKWDKIFKPLREIMGGNIRFMTTGSAPTTEETKNFFRCVLGVTLLEGYGQTETTAVITCGIPADMSPGNVGSLMPGVEMKLVDVPDMNYFAKNGQGEVCSRGNNIFTGYLKDEEKTRETFDEDGWMHSGDIGKWMPNGTLKIIDRKKNIFKLQQGEYVAPEKVETIYQRSEFVAQVYVHGDSLQSFCVAIIVPDEEVLVKVGKSKGLGSNFEQLCKKQEVNQMILNDCVKIGKEAGLNSFEQAKKLYLCWTLFSLENGLLTPTMKSKRPALRDHYKIQIDAMYGQK</sequence>
<evidence type="ECO:0000256" key="9">
    <source>
        <dbReference type="ARBA" id="ARBA00024532"/>
    </source>
</evidence>
<accession>A0A7M7SW63</accession>
<keyword evidence="13" id="KW-0443">Lipid metabolism</keyword>
<dbReference type="GeneID" id="575831"/>